<gene>
    <name evidence="1" type="ORF">GCM10011375_07220</name>
</gene>
<dbReference type="Proteomes" id="UP000605392">
    <property type="component" value="Unassembled WGS sequence"/>
</dbReference>
<evidence type="ECO:0000313" key="1">
    <source>
        <dbReference type="EMBL" id="GGF54368.1"/>
    </source>
</evidence>
<keyword evidence="2" id="KW-1185">Reference proteome</keyword>
<organism evidence="1 2">
    <name type="scientific">Hymenobacter qilianensis</name>
    <dbReference type="NCBI Taxonomy" id="1385715"/>
    <lineage>
        <taxon>Bacteria</taxon>
        <taxon>Pseudomonadati</taxon>
        <taxon>Bacteroidota</taxon>
        <taxon>Cytophagia</taxon>
        <taxon>Cytophagales</taxon>
        <taxon>Hymenobacteraceae</taxon>
        <taxon>Hymenobacter</taxon>
    </lineage>
</organism>
<dbReference type="EMBL" id="BMFN01000001">
    <property type="protein sequence ID" value="GGF54368.1"/>
    <property type="molecule type" value="Genomic_DNA"/>
</dbReference>
<reference evidence="1 2" key="1">
    <citation type="journal article" date="2019" name="Int. J. Syst. Evol. Microbiol.">
        <title>The Global Catalogue of Microorganisms (GCM) 10K type strain sequencing project: providing services to taxonomists for standard genome sequencing and annotation.</title>
        <authorList>
            <consortium name="The Broad Institute Genomics Platform"/>
            <consortium name="The Broad Institute Genome Sequencing Center for Infectious Disease"/>
            <person name="Wu L."/>
            <person name="Ma J."/>
        </authorList>
    </citation>
    <scope>NUCLEOTIDE SEQUENCE [LARGE SCALE GENOMIC DNA]</scope>
    <source>
        <strain evidence="1 2">CGMCC 1.12720</strain>
    </source>
</reference>
<protein>
    <submittedName>
        <fullName evidence="1">NAD(P)-dependent oxidoreductase</fullName>
    </submittedName>
</protein>
<name>A0ACB5PMV7_9BACT</name>
<sequence length="284" mass="29579">MTIAITGATGQLGRLVVEKLKAQIGADHIIGLVRSKAKAADLGVPTRQADYSQPDTLPAALAGVDTLLLISSNEVGQRIAQHRNVIEAAKQAGVQRIVYTSVLHADTSSLSLADEHLATEALLKESGLEYTLLRNGWYTENHLGSIPGALAGGAFLGSAQEGRISSATREYFAEAAVAALTGEGHAGQTYELAGDESYTLADLAAEVSRQTGKTIPYRDLPAAEYAAALTGFGLPKGLAEAIAGWDVSASQGALFDDSRQLSKLIARPTTPLSKAVADALKQAS</sequence>
<comment type="caution">
    <text evidence="1">The sequence shown here is derived from an EMBL/GenBank/DDBJ whole genome shotgun (WGS) entry which is preliminary data.</text>
</comment>
<accession>A0ACB5PMV7</accession>
<evidence type="ECO:0000313" key="2">
    <source>
        <dbReference type="Proteomes" id="UP000605392"/>
    </source>
</evidence>
<proteinExistence type="predicted"/>